<dbReference type="InParanoid" id="U5DNJ4"/>
<protein>
    <submittedName>
        <fullName evidence="1">Uncharacterized protein</fullName>
    </submittedName>
</protein>
<evidence type="ECO:0000313" key="1">
    <source>
        <dbReference type="EMBL" id="ERN42174.1"/>
    </source>
</evidence>
<name>U5DNJ4_9CHRO</name>
<dbReference type="AlphaFoldDB" id="U5DNJ4"/>
<evidence type="ECO:0000313" key="2">
    <source>
        <dbReference type="Proteomes" id="UP000016960"/>
    </source>
</evidence>
<accession>U5DNJ4</accession>
<dbReference type="EMBL" id="ASSJ01000030">
    <property type="protein sequence ID" value="ERN42174.1"/>
    <property type="molecule type" value="Genomic_DNA"/>
</dbReference>
<proteinExistence type="predicted"/>
<reference evidence="1 2" key="1">
    <citation type="submission" date="2013-05" db="EMBL/GenBank/DDBJ databases">
        <title>Draft genome sequence of Rubidibacter lacunae KORDI 51-2.</title>
        <authorList>
            <person name="Choi D.H."/>
            <person name="Noh J.H."/>
            <person name="Kwon K.-K."/>
            <person name="Lee J.-H."/>
            <person name="Ryu J.-Y."/>
        </authorList>
    </citation>
    <scope>NUCLEOTIDE SEQUENCE [LARGE SCALE GENOMIC DNA]</scope>
    <source>
        <strain evidence="1 2">KORDI 51-2</strain>
    </source>
</reference>
<gene>
    <name evidence="1" type="ORF">KR51_00011030</name>
</gene>
<sequence length="45" mass="4903">MDSEHYARISSNLAFDAEKQCFRAAYLATRAQPGLLGPSLQLTGC</sequence>
<keyword evidence="2" id="KW-1185">Reference proteome</keyword>
<dbReference type="Proteomes" id="UP000016960">
    <property type="component" value="Unassembled WGS sequence"/>
</dbReference>
<organism evidence="1 2">
    <name type="scientific">Rubidibacter lacunae KORDI 51-2</name>
    <dbReference type="NCBI Taxonomy" id="582515"/>
    <lineage>
        <taxon>Bacteria</taxon>
        <taxon>Bacillati</taxon>
        <taxon>Cyanobacteriota</taxon>
        <taxon>Cyanophyceae</taxon>
        <taxon>Oscillatoriophycideae</taxon>
        <taxon>Chroococcales</taxon>
        <taxon>Aphanothecaceae</taxon>
        <taxon>Rubidibacter</taxon>
    </lineage>
</organism>
<comment type="caution">
    <text evidence="1">The sequence shown here is derived from an EMBL/GenBank/DDBJ whole genome shotgun (WGS) entry which is preliminary data.</text>
</comment>